<evidence type="ECO:0000259" key="2">
    <source>
        <dbReference type="Pfam" id="PF09994"/>
    </source>
</evidence>
<dbReference type="InterPro" id="IPR010730">
    <property type="entry name" value="HET"/>
</dbReference>
<dbReference type="InterPro" id="IPR058525">
    <property type="entry name" value="DUF8212"/>
</dbReference>
<evidence type="ECO:0000259" key="1">
    <source>
        <dbReference type="Pfam" id="PF06985"/>
    </source>
</evidence>
<evidence type="ECO:0000313" key="5">
    <source>
        <dbReference type="Proteomes" id="UP000037505"/>
    </source>
</evidence>
<protein>
    <recommendedName>
        <fullName evidence="6">Heterokaryon incompatibility domain-containing protein</fullName>
    </recommendedName>
</protein>
<dbReference type="Proteomes" id="UP000037505">
    <property type="component" value="Unassembled WGS sequence"/>
</dbReference>
<dbReference type="OrthoDB" id="674604at2759"/>
<dbReference type="Pfam" id="PF06985">
    <property type="entry name" value="HET"/>
    <property type="match status" value="1"/>
</dbReference>
<reference evidence="4 5" key="1">
    <citation type="submission" date="2014-06" db="EMBL/GenBank/DDBJ databases">
        <title>The Genome of the Aflatoxigenic Filamentous Fungus Aspergillus nomius.</title>
        <authorList>
            <person name="Moore M.G."/>
            <person name="Shannon B.M."/>
            <person name="Brian M.M."/>
        </authorList>
    </citation>
    <scope>NUCLEOTIDE SEQUENCE [LARGE SCALE GENOMIC DNA]</scope>
    <source>
        <strain evidence="4 5">NRRL 13137</strain>
    </source>
</reference>
<gene>
    <name evidence="4" type="ORF">ANOM_008609</name>
</gene>
<dbReference type="Pfam" id="PF09994">
    <property type="entry name" value="T6SS_Tle1-like_cat"/>
    <property type="match status" value="1"/>
</dbReference>
<evidence type="ECO:0008006" key="6">
    <source>
        <dbReference type="Google" id="ProtNLM"/>
    </source>
</evidence>
<dbReference type="STRING" id="1509407.A0A0L1IVA8"/>
<dbReference type="SUPFAM" id="SSF53474">
    <property type="entry name" value="alpha/beta-Hydrolases"/>
    <property type="match status" value="1"/>
</dbReference>
<dbReference type="InterPro" id="IPR029058">
    <property type="entry name" value="AB_hydrolase_fold"/>
</dbReference>
<comment type="caution">
    <text evidence="4">The sequence shown here is derived from an EMBL/GenBank/DDBJ whole genome shotgun (WGS) entry which is preliminary data.</text>
</comment>
<dbReference type="PANTHER" id="PTHR10622:SF10">
    <property type="entry name" value="HET DOMAIN-CONTAINING PROTEIN"/>
    <property type="match status" value="1"/>
</dbReference>
<dbReference type="InterPro" id="IPR018712">
    <property type="entry name" value="Tle1-like_cat"/>
</dbReference>
<dbReference type="PANTHER" id="PTHR10622">
    <property type="entry name" value="HET DOMAIN-CONTAINING PROTEIN"/>
    <property type="match status" value="1"/>
</dbReference>
<organism evidence="4 5">
    <name type="scientific">Aspergillus nomiae NRRL (strain ATCC 15546 / NRRL 13137 / CBS 260.88 / M93)</name>
    <dbReference type="NCBI Taxonomy" id="1509407"/>
    <lineage>
        <taxon>Eukaryota</taxon>
        <taxon>Fungi</taxon>
        <taxon>Dikarya</taxon>
        <taxon>Ascomycota</taxon>
        <taxon>Pezizomycotina</taxon>
        <taxon>Eurotiomycetes</taxon>
        <taxon>Eurotiomycetidae</taxon>
        <taxon>Eurotiales</taxon>
        <taxon>Aspergillaceae</taxon>
        <taxon>Aspergillus</taxon>
        <taxon>Aspergillus subgen. Circumdati</taxon>
    </lineage>
</organism>
<proteinExistence type="predicted"/>
<dbReference type="EMBL" id="JNOM01000291">
    <property type="protein sequence ID" value="KNG83118.1"/>
    <property type="molecule type" value="Genomic_DNA"/>
</dbReference>
<accession>A0A0L1IVA8</accession>
<feature type="domain" description="Heterokaryon incompatibility" evidence="1">
    <location>
        <begin position="54"/>
        <end position="143"/>
    </location>
</feature>
<dbReference type="GeneID" id="26810413"/>
<evidence type="ECO:0000259" key="3">
    <source>
        <dbReference type="Pfam" id="PF26640"/>
    </source>
</evidence>
<dbReference type="RefSeq" id="XP_015404041.1">
    <property type="nucleotide sequence ID" value="XM_015553865.1"/>
</dbReference>
<feature type="domain" description="DUF8212" evidence="3">
    <location>
        <begin position="254"/>
        <end position="277"/>
    </location>
</feature>
<feature type="domain" description="T6SS Phospholipase effector Tle1-like catalytic" evidence="2">
    <location>
        <begin position="431"/>
        <end position="684"/>
    </location>
</feature>
<name>A0A0L1IVA8_ASPN3</name>
<dbReference type="Pfam" id="PF26640">
    <property type="entry name" value="DUF8212"/>
    <property type="match status" value="1"/>
</dbReference>
<keyword evidence="5" id="KW-1185">Reference proteome</keyword>
<sequence>MAKQPYPKETRRYARRKQRPNFSSFAYSALTPTMRLIHTGRLQLEEFTDEIPPYAVLSHRWGKKEVTFQDILLCRNHDTEGYRKVENMCKVANQDGFEYAWIDTCCINKESSAELSEAINSMFRWYESAGQCYAYLRDVSSDNDQSDLSSKVRKSEYFKRGWTLQELIAPSDVRFLADDWSEIGSRDSWSTLIHEITKIDESILKGSAQLSDFSIARRMSWASGRKTTRVEDIAYCLMGIFHVNMPLLYGEGEKAFIRLQEEIMKESADQSLFAWEVREASDRPETGLLARSPVDFKHSGDIVPFYFSKKDSAPFSVTNRGIRLHLPLYQNLLVKDILVLECQDTSEKYRALVGIYLLPSPGGQFQYMRHNSRINREIPLSKMRHAKAQTIYVMKTSIGEGGGSLLHEHRPYHYAGSRLRKELSQSGEPPKKLILCFDGGSQKHRANHQSNIEKIHNMLYGTNGSQLCYYQRANSSRAGDFKACIGDGYNWLVDYYNVGDEIFLFGFSNGAYIAQALAKMVDYIGILPQGNESFQAAWDIFQRWNTYTLRADADKMWEERESYFKMKDFREKLCKPINSIRFLGLFDTVVAKSKHLDGEGERISTATEISKSASTICHAVSIDEYHAALRPVLLKEELSDGLRMKGVKQVWFPGSHADIGGLVPLDPGEAWSLSHIPLVWMVREASKAGLSFRLTTQFGCDEHTQVSPLDLTKIMDSGSISDQYNAFTASPETIFSSDQLKASLHLASIQGRLHSTGNHTHKTNRIITRAFLPPTACRRLTLTKPRNLPLYAKVHVSAIRRMGMESSHYRPANAIISRDPGRNTTLHAAYKRNYLIAFIGLNDTIGQCYIVVNKAEAQSIAPAGLFSETPEYATMQLP</sequence>
<evidence type="ECO:0000313" key="4">
    <source>
        <dbReference type="EMBL" id="KNG83118.1"/>
    </source>
</evidence>
<feature type="non-terminal residue" evidence="4">
    <location>
        <position position="878"/>
    </location>
</feature>
<dbReference type="AlphaFoldDB" id="A0A0L1IVA8"/>